<accession>A0A9J6E3K7</accession>
<dbReference type="Gene3D" id="1.10.1380.10">
    <property type="entry name" value="Neutral endopeptidase , domain2"/>
    <property type="match status" value="1"/>
</dbReference>
<dbReference type="AlphaFoldDB" id="A0A9J6E3K7"/>
<dbReference type="GO" id="GO:0008237">
    <property type="term" value="F:metallopeptidase activity"/>
    <property type="evidence" value="ECO:0007669"/>
    <property type="project" value="InterPro"/>
</dbReference>
<gene>
    <name evidence="1" type="ORF">HPB51_019912</name>
</gene>
<dbReference type="SUPFAM" id="SSF55486">
    <property type="entry name" value="Metalloproteases ('zincins'), catalytic domain"/>
    <property type="match status" value="1"/>
</dbReference>
<dbReference type="InterPro" id="IPR024079">
    <property type="entry name" value="MetalloPept_cat_dom_sf"/>
</dbReference>
<dbReference type="InterPro" id="IPR042089">
    <property type="entry name" value="Peptidase_M13_dom_2"/>
</dbReference>
<name>A0A9J6E3K7_RHIMP</name>
<dbReference type="Proteomes" id="UP000821866">
    <property type="component" value="Chromosome 4"/>
</dbReference>
<dbReference type="Gene3D" id="3.40.390.10">
    <property type="entry name" value="Collagenase (Catalytic Domain)"/>
    <property type="match status" value="1"/>
</dbReference>
<reference evidence="1" key="1">
    <citation type="journal article" date="2020" name="Cell">
        <title>Large-Scale Comparative Analyses of Tick Genomes Elucidate Their Genetic Diversity and Vector Capacities.</title>
        <authorList>
            <consortium name="Tick Genome and Microbiome Consortium (TIGMIC)"/>
            <person name="Jia N."/>
            <person name="Wang J."/>
            <person name="Shi W."/>
            <person name="Du L."/>
            <person name="Sun Y."/>
            <person name="Zhan W."/>
            <person name="Jiang J.F."/>
            <person name="Wang Q."/>
            <person name="Zhang B."/>
            <person name="Ji P."/>
            <person name="Bell-Sakyi L."/>
            <person name="Cui X.M."/>
            <person name="Yuan T.T."/>
            <person name="Jiang B.G."/>
            <person name="Yang W.F."/>
            <person name="Lam T.T."/>
            <person name="Chang Q.C."/>
            <person name="Ding S.J."/>
            <person name="Wang X.J."/>
            <person name="Zhu J.G."/>
            <person name="Ruan X.D."/>
            <person name="Zhao L."/>
            <person name="Wei J.T."/>
            <person name="Ye R.Z."/>
            <person name="Que T.C."/>
            <person name="Du C.H."/>
            <person name="Zhou Y.H."/>
            <person name="Cheng J.X."/>
            <person name="Dai P.F."/>
            <person name="Guo W.B."/>
            <person name="Han X.H."/>
            <person name="Huang E.J."/>
            <person name="Li L.F."/>
            <person name="Wei W."/>
            <person name="Gao Y.C."/>
            <person name="Liu J.Z."/>
            <person name="Shao H.Z."/>
            <person name="Wang X."/>
            <person name="Wang C.C."/>
            <person name="Yang T.C."/>
            <person name="Huo Q.B."/>
            <person name="Li W."/>
            <person name="Chen H.Y."/>
            <person name="Chen S.E."/>
            <person name="Zhou L.G."/>
            <person name="Ni X.B."/>
            <person name="Tian J.H."/>
            <person name="Sheng Y."/>
            <person name="Liu T."/>
            <person name="Pan Y.S."/>
            <person name="Xia L.Y."/>
            <person name="Li J."/>
            <person name="Zhao F."/>
            <person name="Cao W.C."/>
        </authorList>
    </citation>
    <scope>NUCLEOTIDE SEQUENCE</scope>
    <source>
        <strain evidence="1">Rmic-2018</strain>
    </source>
</reference>
<keyword evidence="2" id="KW-1185">Reference proteome</keyword>
<evidence type="ECO:0000313" key="2">
    <source>
        <dbReference type="Proteomes" id="UP000821866"/>
    </source>
</evidence>
<comment type="caution">
    <text evidence="1">The sequence shown here is derived from an EMBL/GenBank/DDBJ whole genome shotgun (WGS) entry which is preliminary data.</text>
</comment>
<organism evidence="1 2">
    <name type="scientific">Rhipicephalus microplus</name>
    <name type="common">Cattle tick</name>
    <name type="synonym">Boophilus microplus</name>
    <dbReference type="NCBI Taxonomy" id="6941"/>
    <lineage>
        <taxon>Eukaryota</taxon>
        <taxon>Metazoa</taxon>
        <taxon>Ecdysozoa</taxon>
        <taxon>Arthropoda</taxon>
        <taxon>Chelicerata</taxon>
        <taxon>Arachnida</taxon>
        <taxon>Acari</taxon>
        <taxon>Parasitiformes</taxon>
        <taxon>Ixodida</taxon>
        <taxon>Ixodoidea</taxon>
        <taxon>Ixodidae</taxon>
        <taxon>Rhipicephalinae</taxon>
        <taxon>Rhipicephalus</taxon>
        <taxon>Boophilus</taxon>
    </lineage>
</organism>
<reference evidence="1" key="2">
    <citation type="submission" date="2021-09" db="EMBL/GenBank/DDBJ databases">
        <authorList>
            <person name="Jia N."/>
            <person name="Wang J."/>
            <person name="Shi W."/>
            <person name="Du L."/>
            <person name="Sun Y."/>
            <person name="Zhan W."/>
            <person name="Jiang J."/>
            <person name="Wang Q."/>
            <person name="Zhang B."/>
            <person name="Ji P."/>
            <person name="Sakyi L.B."/>
            <person name="Cui X."/>
            <person name="Yuan T."/>
            <person name="Jiang B."/>
            <person name="Yang W."/>
            <person name="Lam T.T.-Y."/>
            <person name="Chang Q."/>
            <person name="Ding S."/>
            <person name="Wang X."/>
            <person name="Zhu J."/>
            <person name="Ruan X."/>
            <person name="Zhao L."/>
            <person name="Wei J."/>
            <person name="Que T."/>
            <person name="Du C."/>
            <person name="Cheng J."/>
            <person name="Dai P."/>
            <person name="Han X."/>
            <person name="Huang E."/>
            <person name="Gao Y."/>
            <person name="Liu J."/>
            <person name="Shao H."/>
            <person name="Ye R."/>
            <person name="Li L."/>
            <person name="Wei W."/>
            <person name="Wang X."/>
            <person name="Wang C."/>
            <person name="Huo Q."/>
            <person name="Li W."/>
            <person name="Guo W."/>
            <person name="Chen H."/>
            <person name="Chen S."/>
            <person name="Zhou L."/>
            <person name="Zhou L."/>
            <person name="Ni X."/>
            <person name="Tian J."/>
            <person name="Zhou Y."/>
            <person name="Sheng Y."/>
            <person name="Liu T."/>
            <person name="Pan Y."/>
            <person name="Xia L."/>
            <person name="Li J."/>
            <person name="Zhao F."/>
            <person name="Cao W."/>
        </authorList>
    </citation>
    <scope>NUCLEOTIDE SEQUENCE</scope>
    <source>
        <strain evidence="1">Rmic-2018</strain>
        <tissue evidence="1">Larvae</tissue>
    </source>
</reference>
<evidence type="ECO:0000313" key="1">
    <source>
        <dbReference type="EMBL" id="KAH8028826.1"/>
    </source>
</evidence>
<protein>
    <submittedName>
        <fullName evidence="1">Uncharacterized protein</fullName>
    </submittedName>
</protein>
<proteinExistence type="predicted"/>
<sequence>MMHHCVSGTTNEEDVVRMLTAFVSKRSFAWPSPGKSEEIVDHGRALEVVLELSVVWALPLWFRVHLLPVATSTRLKRNRAVMLSPSTPSVFWHFTHEMISQYQDGYSMYTSFLMDALFKLRPPSESFEAFLKTRSGVVQQQIFHQLASAIESWLPQPRLVEIGRMPELVRNLSAKDWVRALRSVYGARALDITGNDIILATNDKLIKAIDYIFSSKTAEDIFFHTVWWFVQAVGATTSSKLCSSVNSIPEGRYFQRLICFDHVDTTYNVLLASISKAMLPPEARLAISNRLDKIRSVAVEKLRAYSKLSAETRRAVASVVEGMSTVIWPEDDFGRPGGFEQYFGRPYNGSHSGFFAEWEWSRLQMLNRDSEAPMTIRDYVAASEIFALVGRALTSYNPVLNVLSISVAALRPPFYYSEGT</sequence>
<dbReference type="EMBL" id="JABSTU010000006">
    <property type="protein sequence ID" value="KAH8028826.1"/>
    <property type="molecule type" value="Genomic_DNA"/>
</dbReference>